<evidence type="ECO:0000256" key="1">
    <source>
        <dbReference type="ARBA" id="ARBA00001947"/>
    </source>
</evidence>
<dbReference type="GO" id="GO:0046872">
    <property type="term" value="F:metal ion binding"/>
    <property type="evidence" value="ECO:0007669"/>
    <property type="project" value="UniProtKB-KW"/>
</dbReference>
<evidence type="ECO:0000313" key="12">
    <source>
        <dbReference type="Proteomes" id="UP001152888"/>
    </source>
</evidence>
<evidence type="ECO:0000313" key="11">
    <source>
        <dbReference type="EMBL" id="CAH1989963.1"/>
    </source>
</evidence>
<dbReference type="GO" id="GO:0017136">
    <property type="term" value="F:histone deacetylase activity, NAD-dependent"/>
    <property type="evidence" value="ECO:0007669"/>
    <property type="project" value="TreeGrafter"/>
</dbReference>
<dbReference type="Proteomes" id="UP001152888">
    <property type="component" value="Unassembled WGS sequence"/>
</dbReference>
<keyword evidence="5" id="KW-0520">NAD</keyword>
<dbReference type="Gene3D" id="3.30.1600.10">
    <property type="entry name" value="SIR2/SIRT2 'Small Domain"/>
    <property type="match status" value="1"/>
</dbReference>
<keyword evidence="4 8" id="KW-0862">Zinc</keyword>
<evidence type="ECO:0000256" key="9">
    <source>
        <dbReference type="SAM" id="MobiDB-lite"/>
    </source>
</evidence>
<feature type="binding site" evidence="8">
    <location>
        <position position="277"/>
    </location>
    <ligand>
        <name>Zn(2+)</name>
        <dbReference type="ChEBI" id="CHEBI:29105"/>
    </ligand>
</feature>
<dbReference type="PANTHER" id="PTHR11085">
    <property type="entry name" value="NAD-DEPENDENT PROTEIN DEACYLASE SIRTUIN-5, MITOCHONDRIAL-RELATED"/>
    <property type="match status" value="1"/>
</dbReference>
<dbReference type="InterPro" id="IPR026591">
    <property type="entry name" value="Sirtuin_cat_small_dom_sf"/>
</dbReference>
<dbReference type="AlphaFoldDB" id="A0A9P0L6Z7"/>
<evidence type="ECO:0000256" key="3">
    <source>
        <dbReference type="ARBA" id="ARBA00022723"/>
    </source>
</evidence>
<dbReference type="InterPro" id="IPR026590">
    <property type="entry name" value="Ssirtuin_cat_dom"/>
</dbReference>
<organism evidence="11 12">
    <name type="scientific">Acanthoscelides obtectus</name>
    <name type="common">Bean weevil</name>
    <name type="synonym">Bruchus obtectus</name>
    <dbReference type="NCBI Taxonomy" id="200917"/>
    <lineage>
        <taxon>Eukaryota</taxon>
        <taxon>Metazoa</taxon>
        <taxon>Ecdysozoa</taxon>
        <taxon>Arthropoda</taxon>
        <taxon>Hexapoda</taxon>
        <taxon>Insecta</taxon>
        <taxon>Pterygota</taxon>
        <taxon>Neoptera</taxon>
        <taxon>Endopterygota</taxon>
        <taxon>Coleoptera</taxon>
        <taxon>Polyphaga</taxon>
        <taxon>Cucujiformia</taxon>
        <taxon>Chrysomeloidea</taxon>
        <taxon>Chrysomelidae</taxon>
        <taxon>Bruchinae</taxon>
        <taxon>Bruchini</taxon>
        <taxon>Acanthoscelides</taxon>
    </lineage>
</organism>
<dbReference type="GO" id="GO:0070403">
    <property type="term" value="F:NAD+ binding"/>
    <property type="evidence" value="ECO:0007669"/>
    <property type="project" value="InterPro"/>
</dbReference>
<proteinExistence type="predicted"/>
<feature type="compositionally biased region" description="Basic and acidic residues" evidence="9">
    <location>
        <begin position="412"/>
        <end position="433"/>
    </location>
</feature>
<evidence type="ECO:0000259" key="10">
    <source>
        <dbReference type="PROSITE" id="PS50305"/>
    </source>
</evidence>
<comment type="cofactor">
    <cofactor evidence="1">
        <name>Zn(2+)</name>
        <dbReference type="ChEBI" id="CHEBI:29105"/>
    </cofactor>
</comment>
<dbReference type="SUPFAM" id="SSF52467">
    <property type="entry name" value="DHS-like NAD/FAD-binding domain"/>
    <property type="match status" value="1"/>
</dbReference>
<comment type="caution">
    <text evidence="11">The sequence shown here is derived from an EMBL/GenBank/DDBJ whole genome shotgun (WGS) entry which is preliminary data.</text>
</comment>
<feature type="compositionally biased region" description="Basic and acidic residues" evidence="9">
    <location>
        <begin position="48"/>
        <end position="64"/>
    </location>
</feature>
<evidence type="ECO:0000256" key="4">
    <source>
        <dbReference type="ARBA" id="ARBA00022833"/>
    </source>
</evidence>
<reference evidence="11" key="1">
    <citation type="submission" date="2022-03" db="EMBL/GenBank/DDBJ databases">
        <authorList>
            <person name="Sayadi A."/>
        </authorList>
    </citation>
    <scope>NUCLEOTIDE SEQUENCE</scope>
</reference>
<gene>
    <name evidence="11" type="ORF">ACAOBT_LOCUS19390</name>
</gene>
<keyword evidence="3 8" id="KW-0479">Metal-binding</keyword>
<dbReference type="Gene3D" id="3.40.50.1220">
    <property type="entry name" value="TPP-binding domain"/>
    <property type="match status" value="1"/>
</dbReference>
<evidence type="ECO:0000256" key="6">
    <source>
        <dbReference type="ARBA" id="ARBA00048378"/>
    </source>
</evidence>
<dbReference type="InterPro" id="IPR029035">
    <property type="entry name" value="DHS-like_NAD/FAD-binding_dom"/>
</dbReference>
<keyword evidence="2" id="KW-0808">Transferase</keyword>
<evidence type="ECO:0000256" key="7">
    <source>
        <dbReference type="ARBA" id="ARBA00048905"/>
    </source>
</evidence>
<dbReference type="PROSITE" id="PS50305">
    <property type="entry name" value="SIRTUIN"/>
    <property type="match status" value="1"/>
</dbReference>
<keyword evidence="12" id="KW-1185">Reference proteome</keyword>
<dbReference type="GO" id="GO:0005634">
    <property type="term" value="C:nucleus"/>
    <property type="evidence" value="ECO:0007669"/>
    <property type="project" value="TreeGrafter"/>
</dbReference>
<dbReference type="OrthoDB" id="420264at2759"/>
<feature type="compositionally biased region" description="Polar residues" evidence="9">
    <location>
        <begin position="65"/>
        <end position="81"/>
    </location>
</feature>
<dbReference type="InterPro" id="IPR050134">
    <property type="entry name" value="NAD-dep_sirtuin_deacylases"/>
</dbReference>
<feature type="binding site" evidence="8">
    <location>
        <position position="250"/>
    </location>
    <ligand>
        <name>Zn(2+)</name>
        <dbReference type="ChEBI" id="CHEBI:29105"/>
    </ligand>
</feature>
<evidence type="ECO:0000256" key="5">
    <source>
        <dbReference type="ARBA" id="ARBA00023027"/>
    </source>
</evidence>
<feature type="active site" description="Proton acceptor" evidence="8">
    <location>
        <position position="242"/>
    </location>
</feature>
<dbReference type="Pfam" id="PF02146">
    <property type="entry name" value="SIR2"/>
    <property type="match status" value="1"/>
</dbReference>
<evidence type="ECO:0000256" key="2">
    <source>
        <dbReference type="ARBA" id="ARBA00022679"/>
    </source>
</evidence>
<accession>A0A9P0L6Z7</accession>
<protein>
    <recommendedName>
        <fullName evidence="10">Deacetylase sirtuin-type domain-containing protein</fullName>
    </recommendedName>
</protein>
<comment type="catalytic activity">
    <reaction evidence="7">
        <text>N(6)-tetradecanoyl-L-lysyl-[protein] + NAD(+) + H2O = 2''-O-tetradecanoyl-ADP-D-ribose + nicotinamide + L-lysyl-[protein]</text>
        <dbReference type="Rhea" id="RHEA:70567"/>
        <dbReference type="Rhea" id="RHEA-COMP:9752"/>
        <dbReference type="Rhea" id="RHEA-COMP:15437"/>
        <dbReference type="ChEBI" id="CHEBI:15377"/>
        <dbReference type="ChEBI" id="CHEBI:17154"/>
        <dbReference type="ChEBI" id="CHEBI:29969"/>
        <dbReference type="ChEBI" id="CHEBI:57540"/>
        <dbReference type="ChEBI" id="CHEBI:141129"/>
        <dbReference type="ChEBI" id="CHEBI:189674"/>
    </reaction>
    <physiologicalReaction direction="left-to-right" evidence="7">
        <dbReference type="Rhea" id="RHEA:70568"/>
    </physiologicalReaction>
</comment>
<dbReference type="PANTHER" id="PTHR11085:SF6">
    <property type="entry name" value="NAD-DEPENDENT PROTEIN DEACETYLASE SIRTUIN-2"/>
    <property type="match status" value="1"/>
</dbReference>
<dbReference type="EMBL" id="CAKOFQ010007076">
    <property type="protein sequence ID" value="CAH1989963.1"/>
    <property type="molecule type" value="Genomic_DNA"/>
</dbReference>
<name>A0A9P0L6Z7_ACAOB</name>
<dbReference type="InterPro" id="IPR003000">
    <property type="entry name" value="Sirtuin"/>
</dbReference>
<feature type="region of interest" description="Disordered" evidence="9">
    <location>
        <begin position="46"/>
        <end position="81"/>
    </location>
</feature>
<feature type="region of interest" description="Disordered" evidence="9">
    <location>
        <begin position="400"/>
        <end position="445"/>
    </location>
</feature>
<dbReference type="CDD" id="cd01408">
    <property type="entry name" value="SIRT1"/>
    <property type="match status" value="1"/>
</dbReference>
<feature type="binding site" evidence="8">
    <location>
        <position position="253"/>
    </location>
    <ligand>
        <name>Zn(2+)</name>
        <dbReference type="ChEBI" id="CHEBI:29105"/>
    </ligand>
</feature>
<evidence type="ECO:0000256" key="8">
    <source>
        <dbReference type="PROSITE-ProRule" id="PRU00236"/>
    </source>
</evidence>
<sequence>MLFLKSHLVVLCHLASGIGKFRAASVISHISFVIFFAYKLEDMSSQNSEEKPAEEPATTDKDNTETPSTSSSTVGTESPKLGQSLTMEQLRRYLAEKLGFHDDSSDEREKVKILDNVNLDGIVEYIRKNNCKNIITMAGAGISTSAGIPDFRSPGTGLYDNLQKYNLPHPQAIFELDFFHENPKPFFVLAKELYPGSFKPTVCHYFIKMLAEKDLLLRHYTQNIDTLERVAGIPDDKIVEAHGTFYTGHCLGCRYKYSLDWMKERIFKDEIPVCEKCPGVVKPDIVFFGENLPDRFHILIGKDFPKCDLLIVLGSSLIVQPFASLIDRVEPKVPRLLINHEKAGHQSGIMSLLGMSSGMDFDSKDNTRDVFWCGDCDEGCQLLADKLGWGDELREMVKREHESIDQSTCESKQTDKKISDTKNKDEPKDKEEAGPPPQNEDSKKP</sequence>
<feature type="binding site" evidence="8">
    <location>
        <position position="274"/>
    </location>
    <ligand>
        <name>Zn(2+)</name>
        <dbReference type="ChEBI" id="CHEBI:29105"/>
    </ligand>
</feature>
<comment type="catalytic activity">
    <reaction evidence="6">
        <text>N(6)-hexadecanoyl-L-lysyl-[protein] + NAD(+) + H2O = 2''-O-hexadecanoyl-ADP-D-ribose + nicotinamide + L-lysyl-[protein]</text>
        <dbReference type="Rhea" id="RHEA:70563"/>
        <dbReference type="Rhea" id="RHEA-COMP:9752"/>
        <dbReference type="Rhea" id="RHEA-COMP:14175"/>
        <dbReference type="ChEBI" id="CHEBI:15377"/>
        <dbReference type="ChEBI" id="CHEBI:17154"/>
        <dbReference type="ChEBI" id="CHEBI:29969"/>
        <dbReference type="ChEBI" id="CHEBI:57540"/>
        <dbReference type="ChEBI" id="CHEBI:138936"/>
        <dbReference type="ChEBI" id="CHEBI:189673"/>
    </reaction>
    <physiologicalReaction direction="left-to-right" evidence="6">
        <dbReference type="Rhea" id="RHEA:70564"/>
    </physiologicalReaction>
</comment>
<feature type="domain" description="Deacetylase sirtuin-type" evidence="10">
    <location>
        <begin position="112"/>
        <end position="390"/>
    </location>
</feature>